<organism evidence="19 20">
    <name type="scientific">Orenia marismortui</name>
    <dbReference type="NCBI Taxonomy" id="46469"/>
    <lineage>
        <taxon>Bacteria</taxon>
        <taxon>Bacillati</taxon>
        <taxon>Bacillota</taxon>
        <taxon>Clostridia</taxon>
        <taxon>Halanaerobiales</taxon>
        <taxon>Halobacteroidaceae</taxon>
        <taxon>Orenia</taxon>
    </lineage>
</organism>
<dbReference type="Gene3D" id="3.30.310.50">
    <property type="entry name" value="Alpha-D-phosphohexomutase, C-terminal domain"/>
    <property type="match status" value="1"/>
</dbReference>
<feature type="domain" description="Alpha-D-phosphohexomutase alpha/beta/alpha" evidence="17">
    <location>
        <begin position="208"/>
        <end position="314"/>
    </location>
</feature>
<evidence type="ECO:0000256" key="9">
    <source>
        <dbReference type="ARBA" id="ARBA00022842"/>
    </source>
</evidence>
<comment type="pathway">
    <text evidence="4">Lipid metabolism.</text>
</comment>
<dbReference type="Pfam" id="PF02880">
    <property type="entry name" value="PGM_PMM_III"/>
    <property type="match status" value="1"/>
</dbReference>
<dbReference type="InterPro" id="IPR005844">
    <property type="entry name" value="A-D-PHexomutase_a/b/a-I"/>
</dbReference>
<dbReference type="EC" id="5.4.2.2" evidence="6"/>
<dbReference type="STRING" id="926561.GCA_000379025_01067"/>
<protein>
    <recommendedName>
        <fullName evidence="11">Phosphoglucomutase</fullName>
        <ecNumber evidence="6">5.4.2.2</ecNumber>
    </recommendedName>
    <alternativeName>
        <fullName evidence="13">Alpha-phosphoglucomutase</fullName>
    </alternativeName>
    <alternativeName>
        <fullName evidence="12">Glucose phosphomutase</fullName>
    </alternativeName>
</protein>
<dbReference type="Pfam" id="PF02878">
    <property type="entry name" value="PGM_PMM_I"/>
    <property type="match status" value="1"/>
</dbReference>
<dbReference type="SUPFAM" id="SSF55957">
    <property type="entry name" value="Phosphoglucomutase, C-terminal domain"/>
    <property type="match status" value="1"/>
</dbReference>
<comment type="pathway">
    <text evidence="3">Glycolipid metabolism; diglucosyl-diacylglycerol biosynthesis.</text>
</comment>
<name>A0A4R8H0B7_9FIRM</name>
<feature type="domain" description="Alpha-D-phosphohexomutase alpha/beta/alpha" evidence="18">
    <location>
        <begin position="324"/>
        <end position="446"/>
    </location>
</feature>
<dbReference type="InterPro" id="IPR005845">
    <property type="entry name" value="A-D-PHexomutase_a/b/a-II"/>
</dbReference>
<dbReference type="Gene3D" id="3.40.120.10">
    <property type="entry name" value="Alpha-D-Glucose-1,6-Bisphosphate, subunit A, domain 3"/>
    <property type="match status" value="3"/>
</dbReference>
<accession>A0A4R8H0B7</accession>
<dbReference type="GO" id="GO:0005975">
    <property type="term" value="P:carbohydrate metabolic process"/>
    <property type="evidence" value="ECO:0007669"/>
    <property type="project" value="InterPro"/>
</dbReference>
<dbReference type="InterPro" id="IPR016055">
    <property type="entry name" value="A-D-PHexomutase_a/b/a-I/II/III"/>
</dbReference>
<keyword evidence="8 14" id="KW-0479">Metal-binding</keyword>
<evidence type="ECO:0000313" key="20">
    <source>
        <dbReference type="Proteomes" id="UP000295832"/>
    </source>
</evidence>
<comment type="cofactor">
    <cofactor evidence="2">
        <name>Mg(2+)</name>
        <dbReference type="ChEBI" id="CHEBI:18420"/>
    </cofactor>
</comment>
<dbReference type="InterPro" id="IPR036900">
    <property type="entry name" value="A-D-PHexomutase_C_sf"/>
</dbReference>
<dbReference type="RefSeq" id="WP_134116806.1">
    <property type="nucleotide sequence ID" value="NZ_SOEG01000014.1"/>
</dbReference>
<dbReference type="InterPro" id="IPR016066">
    <property type="entry name" value="A-D-PHexomutase_CS"/>
</dbReference>
<dbReference type="InterPro" id="IPR005841">
    <property type="entry name" value="Alpha-D-phosphohexomutase_SF"/>
</dbReference>
<feature type="domain" description="Alpha-D-phosphohexomutase C-terminal" evidence="15">
    <location>
        <begin position="516"/>
        <end position="553"/>
    </location>
</feature>
<dbReference type="Pfam" id="PF02879">
    <property type="entry name" value="PGM_PMM_II"/>
    <property type="match status" value="1"/>
</dbReference>
<gene>
    <name evidence="19" type="ORF">C7959_1141</name>
</gene>
<keyword evidence="10" id="KW-0413">Isomerase</keyword>
<proteinExistence type="inferred from homology"/>
<evidence type="ECO:0000256" key="14">
    <source>
        <dbReference type="RuleBase" id="RU004326"/>
    </source>
</evidence>
<dbReference type="PANTHER" id="PTHR45745">
    <property type="entry name" value="PHOSPHOMANNOMUTASE 45A"/>
    <property type="match status" value="1"/>
</dbReference>
<dbReference type="Pfam" id="PF00408">
    <property type="entry name" value="PGM_PMM_IV"/>
    <property type="match status" value="1"/>
</dbReference>
<keyword evidence="9 14" id="KW-0460">Magnesium</keyword>
<keyword evidence="7" id="KW-0597">Phosphoprotein</keyword>
<comment type="catalytic activity">
    <reaction evidence="1">
        <text>alpha-D-glucose 1-phosphate = alpha-D-glucose 6-phosphate</text>
        <dbReference type="Rhea" id="RHEA:23536"/>
        <dbReference type="ChEBI" id="CHEBI:58225"/>
        <dbReference type="ChEBI" id="CHEBI:58601"/>
        <dbReference type="EC" id="5.4.2.2"/>
    </reaction>
</comment>
<dbReference type="GO" id="GO:0004614">
    <property type="term" value="F:phosphoglucomutase activity"/>
    <property type="evidence" value="ECO:0007669"/>
    <property type="project" value="UniProtKB-EC"/>
</dbReference>
<reference evidence="19 20" key="1">
    <citation type="submission" date="2019-03" db="EMBL/GenBank/DDBJ databases">
        <title>Subsurface microbial communities from deep shales in Ohio and West Virginia, USA.</title>
        <authorList>
            <person name="Wrighton K."/>
        </authorList>
    </citation>
    <scope>NUCLEOTIDE SEQUENCE [LARGE SCALE GENOMIC DNA]</scope>
    <source>
        <strain evidence="19 20">MSL 6dP</strain>
    </source>
</reference>
<dbReference type="GO" id="GO:0000287">
    <property type="term" value="F:magnesium ion binding"/>
    <property type="evidence" value="ECO:0007669"/>
    <property type="project" value="InterPro"/>
</dbReference>
<evidence type="ECO:0000256" key="13">
    <source>
        <dbReference type="ARBA" id="ARBA00041467"/>
    </source>
</evidence>
<evidence type="ECO:0000256" key="11">
    <source>
        <dbReference type="ARBA" id="ARBA00039995"/>
    </source>
</evidence>
<dbReference type="InterPro" id="IPR005843">
    <property type="entry name" value="A-D-PHexomutase_C"/>
</dbReference>
<evidence type="ECO:0000259" key="16">
    <source>
        <dbReference type="Pfam" id="PF02878"/>
    </source>
</evidence>
<dbReference type="SUPFAM" id="SSF53738">
    <property type="entry name" value="Phosphoglucomutase, first 3 domains"/>
    <property type="match status" value="3"/>
</dbReference>
<evidence type="ECO:0000259" key="18">
    <source>
        <dbReference type="Pfam" id="PF02880"/>
    </source>
</evidence>
<dbReference type="PROSITE" id="PS00710">
    <property type="entry name" value="PGM_PMM"/>
    <property type="match status" value="1"/>
</dbReference>
<evidence type="ECO:0000256" key="1">
    <source>
        <dbReference type="ARBA" id="ARBA00000443"/>
    </source>
</evidence>
<evidence type="ECO:0000256" key="5">
    <source>
        <dbReference type="ARBA" id="ARBA00010231"/>
    </source>
</evidence>
<evidence type="ECO:0000256" key="6">
    <source>
        <dbReference type="ARBA" id="ARBA00012728"/>
    </source>
</evidence>
<keyword evidence="20" id="KW-1185">Reference proteome</keyword>
<evidence type="ECO:0000256" key="10">
    <source>
        <dbReference type="ARBA" id="ARBA00023235"/>
    </source>
</evidence>
<evidence type="ECO:0000256" key="2">
    <source>
        <dbReference type="ARBA" id="ARBA00001946"/>
    </source>
</evidence>
<evidence type="ECO:0000259" key="17">
    <source>
        <dbReference type="Pfam" id="PF02879"/>
    </source>
</evidence>
<dbReference type="GO" id="GO:0008973">
    <property type="term" value="F:phosphopentomutase activity"/>
    <property type="evidence" value="ECO:0007669"/>
    <property type="project" value="TreeGrafter"/>
</dbReference>
<evidence type="ECO:0000256" key="8">
    <source>
        <dbReference type="ARBA" id="ARBA00022723"/>
    </source>
</evidence>
<comment type="caution">
    <text evidence="19">The sequence shown here is derived from an EMBL/GenBank/DDBJ whole genome shotgun (WGS) entry which is preliminary data.</text>
</comment>
<dbReference type="PRINTS" id="PR00509">
    <property type="entry name" value="PGMPMM"/>
</dbReference>
<dbReference type="CDD" id="cd05799">
    <property type="entry name" value="PGM2"/>
    <property type="match status" value="1"/>
</dbReference>
<evidence type="ECO:0000256" key="12">
    <source>
        <dbReference type="ARBA" id="ARBA00041398"/>
    </source>
</evidence>
<evidence type="ECO:0000256" key="3">
    <source>
        <dbReference type="ARBA" id="ARBA00005164"/>
    </source>
</evidence>
<dbReference type="AlphaFoldDB" id="A0A4R8H0B7"/>
<evidence type="ECO:0000313" key="19">
    <source>
        <dbReference type="EMBL" id="TDX51253.1"/>
    </source>
</evidence>
<dbReference type="EMBL" id="SOEG01000014">
    <property type="protein sequence ID" value="TDX51253.1"/>
    <property type="molecule type" value="Genomic_DNA"/>
</dbReference>
<sequence>MDYRVKYEEWLNNDYFDQNTKEELRSIAKDPKEIEERFYTSLDFGTGGLRGIIGAGTNRINKYTIRKATQGLANYISENGDKEKGVVISHDSRHKSREFSIEAALVLAANGIKAYLFDDLRPTPELSFAVRELGATAGIMVTASHNPPEYNGYKVYWEDGAQVVSPHDKGIIGEVNAIESFDNVKTISEEEAREQGLFEIIKPEMDDKYIKTLKDLSLNPESIKKVANDLHIVYTPLHGTGNMPVQRVLDELGFKNLHVVKEQEQPDPNFSTVSYPNPEEPAVFDLGIKLAEEKDAELVMANDPDADRVGIAVKNTDGEWEFLNGNQVGILLTEYIVNSLEVVPENGVVIKTVVTTEMIRPIAEKYGLGVMDTLTGFKYIGEKIKEFEEGKYDKEYIFGFEESYGYLYGTHARDKDAIVATMLVAEMAAYYKSKGSSIYEELMRCYEEYGYYKADLEAIKMPGKEGKEKIAALLKSLREDSPVELNGEKVIVKKDYLLSKEYDLVNGEESEIDLPESNVLQFLLADNSLVTVRPSGTEPKIKFYFSVTGDSNEEAEDKLSSLKESVMKLTK</sequence>
<feature type="domain" description="Alpha-D-phosphohexomutase alpha/beta/alpha" evidence="16">
    <location>
        <begin position="43"/>
        <end position="179"/>
    </location>
</feature>
<dbReference type="GO" id="GO:0006166">
    <property type="term" value="P:purine ribonucleoside salvage"/>
    <property type="evidence" value="ECO:0007669"/>
    <property type="project" value="TreeGrafter"/>
</dbReference>
<evidence type="ECO:0000256" key="4">
    <source>
        <dbReference type="ARBA" id="ARBA00005189"/>
    </source>
</evidence>
<dbReference type="Proteomes" id="UP000295832">
    <property type="component" value="Unassembled WGS sequence"/>
</dbReference>
<dbReference type="InterPro" id="IPR005846">
    <property type="entry name" value="A-D-PHexomutase_a/b/a-III"/>
</dbReference>
<comment type="similarity">
    <text evidence="5 14">Belongs to the phosphohexose mutase family.</text>
</comment>
<evidence type="ECO:0000259" key="15">
    <source>
        <dbReference type="Pfam" id="PF00408"/>
    </source>
</evidence>
<dbReference type="PANTHER" id="PTHR45745:SF1">
    <property type="entry name" value="PHOSPHOGLUCOMUTASE 2B-RELATED"/>
    <property type="match status" value="1"/>
</dbReference>
<evidence type="ECO:0000256" key="7">
    <source>
        <dbReference type="ARBA" id="ARBA00022553"/>
    </source>
</evidence>